<dbReference type="InterPro" id="IPR000748">
    <property type="entry name" value="PsdUridine_synth_RsuA/RluB/E/F"/>
</dbReference>
<dbReference type="Gene3D" id="3.10.290.10">
    <property type="entry name" value="RNA-binding S4 domain"/>
    <property type="match status" value="1"/>
</dbReference>
<name>A0A2Z6I8E0_9BURK</name>
<evidence type="ECO:0000256" key="4">
    <source>
        <dbReference type="PROSITE-ProRule" id="PRU00182"/>
    </source>
</evidence>
<gene>
    <name evidence="8" type="ORF">SUTMEG_05500</name>
</gene>
<feature type="domain" description="RNA-binding S4" evidence="7">
    <location>
        <begin position="95"/>
        <end position="155"/>
    </location>
</feature>
<dbReference type="PROSITE" id="PS50889">
    <property type="entry name" value="S4"/>
    <property type="match status" value="1"/>
</dbReference>
<dbReference type="InterPro" id="IPR036986">
    <property type="entry name" value="S4_RNA-bd_sf"/>
</dbReference>
<accession>A0A2Z6I8E0</accession>
<keyword evidence="2 4" id="KW-0694">RNA-binding</keyword>
<feature type="region of interest" description="Disordered" evidence="6">
    <location>
        <begin position="1"/>
        <end position="55"/>
    </location>
</feature>
<dbReference type="InterPro" id="IPR050343">
    <property type="entry name" value="RsuA_PseudoU_synthase"/>
</dbReference>
<protein>
    <recommendedName>
        <fullName evidence="5">Pseudouridine synthase</fullName>
        <ecNumber evidence="5">5.4.99.-</ecNumber>
    </recommendedName>
</protein>
<dbReference type="GO" id="GO:0005829">
    <property type="term" value="C:cytosol"/>
    <property type="evidence" value="ECO:0007669"/>
    <property type="project" value="UniProtKB-ARBA"/>
</dbReference>
<evidence type="ECO:0000256" key="6">
    <source>
        <dbReference type="SAM" id="MobiDB-lite"/>
    </source>
</evidence>
<dbReference type="InterPro" id="IPR006145">
    <property type="entry name" value="PsdUridine_synth_RsuA/RluA"/>
</dbReference>
<organism evidence="8 9">
    <name type="scientific">Sutterella megalosphaeroides</name>
    <dbReference type="NCBI Taxonomy" id="2494234"/>
    <lineage>
        <taxon>Bacteria</taxon>
        <taxon>Pseudomonadati</taxon>
        <taxon>Pseudomonadota</taxon>
        <taxon>Betaproteobacteria</taxon>
        <taxon>Burkholderiales</taxon>
        <taxon>Sutterellaceae</taxon>
        <taxon>Sutterella</taxon>
    </lineage>
</organism>
<dbReference type="FunFam" id="3.10.290.10:FF:000003">
    <property type="entry name" value="Pseudouridine synthase"/>
    <property type="match status" value="1"/>
</dbReference>
<evidence type="ECO:0000256" key="2">
    <source>
        <dbReference type="ARBA" id="ARBA00022884"/>
    </source>
</evidence>
<evidence type="ECO:0000256" key="3">
    <source>
        <dbReference type="ARBA" id="ARBA00023235"/>
    </source>
</evidence>
<dbReference type="PANTHER" id="PTHR47683">
    <property type="entry name" value="PSEUDOURIDINE SYNTHASE FAMILY PROTEIN-RELATED"/>
    <property type="match status" value="1"/>
</dbReference>
<dbReference type="RefSeq" id="WP_331813072.1">
    <property type="nucleotide sequence ID" value="NZ_AP018786.1"/>
</dbReference>
<dbReference type="SUPFAM" id="SSF55174">
    <property type="entry name" value="Alpha-L RNA-binding motif"/>
    <property type="match status" value="1"/>
</dbReference>
<dbReference type="NCBIfam" id="NF007976">
    <property type="entry name" value="PRK10700.1"/>
    <property type="match status" value="1"/>
</dbReference>
<dbReference type="PANTHER" id="PTHR47683:SF3">
    <property type="entry name" value="RIBOSOMAL LARGE SUBUNIT PSEUDOURIDINE SYNTHASE B"/>
    <property type="match status" value="1"/>
</dbReference>
<dbReference type="EMBL" id="AP018786">
    <property type="protein sequence ID" value="BBF22659.1"/>
    <property type="molecule type" value="Genomic_DNA"/>
</dbReference>
<sequence length="424" mass="46671">MKKTVNARKGAGPSKSKKTPFRRPGQAFQGERGASRRTGGRASGRSLHAINPGDAYDRLGPADSSMPEGLAESPLALEIINRARAAKKTVELPTEKLQKVLADAGLGSRRDMEALIARGVVTVNGQTARVGDRVSAADAIRIEGRLVHRKSTESPTPRVLMYHKPAGEIVSRDDPEGRPSVFHGLPRVPGARWVAVGRLDFNTEGLLLFTTSGSLANRLMHPRYEIEREYAVRVIGELEAEAMQELTKGVMLEDGMAKFDELHDEGGTGLNHWYRVKIREGRNREVRRLFEAVGSVVSRLIRIRYGAVSLPKNLPRGKKMELTPEEVRAWLLDLDEAEKKMAAAAPAKAEAKKLEKSQARLRARALAREAEEGRKPEAKADRKGERFKKSGASDRTGVPFAEARDLSDRPTQGKRPGKKPARRG</sequence>
<dbReference type="InterPro" id="IPR042092">
    <property type="entry name" value="PsdUridine_s_RsuA/RluB/E/F_cat"/>
</dbReference>
<dbReference type="Gene3D" id="3.30.70.1560">
    <property type="entry name" value="Alpha-L RNA-binding motif"/>
    <property type="match status" value="1"/>
</dbReference>
<keyword evidence="9" id="KW-1185">Reference proteome</keyword>
<dbReference type="FunFam" id="3.30.70.1560:FF:000001">
    <property type="entry name" value="Pseudouridine synthase"/>
    <property type="match status" value="1"/>
</dbReference>
<dbReference type="PROSITE" id="PS01149">
    <property type="entry name" value="PSI_RSU"/>
    <property type="match status" value="1"/>
</dbReference>
<evidence type="ECO:0000313" key="8">
    <source>
        <dbReference type="EMBL" id="BBF22659.1"/>
    </source>
</evidence>
<evidence type="ECO:0000256" key="1">
    <source>
        <dbReference type="ARBA" id="ARBA00008348"/>
    </source>
</evidence>
<dbReference type="Pfam" id="PF01479">
    <property type="entry name" value="S4"/>
    <property type="match status" value="1"/>
</dbReference>
<dbReference type="GO" id="GO:0120159">
    <property type="term" value="F:rRNA pseudouridine synthase activity"/>
    <property type="evidence" value="ECO:0007669"/>
    <property type="project" value="UniProtKB-ARBA"/>
</dbReference>
<feature type="compositionally biased region" description="Basic and acidic residues" evidence="6">
    <location>
        <begin position="366"/>
        <end position="392"/>
    </location>
</feature>
<comment type="similarity">
    <text evidence="1 5">Belongs to the pseudouridine synthase RsuA family.</text>
</comment>
<dbReference type="CDD" id="cd02556">
    <property type="entry name" value="PseudoU_synth_RluB"/>
    <property type="match status" value="1"/>
</dbReference>
<dbReference type="NCBIfam" id="TIGR00093">
    <property type="entry name" value="pseudouridine synthase"/>
    <property type="match status" value="1"/>
</dbReference>
<feature type="region of interest" description="Disordered" evidence="6">
    <location>
        <begin position="362"/>
        <end position="424"/>
    </location>
</feature>
<keyword evidence="3 5" id="KW-0413">Isomerase</keyword>
<dbReference type="InterPro" id="IPR020094">
    <property type="entry name" value="TruA/RsuA/RluB/E/F_N"/>
</dbReference>
<evidence type="ECO:0000256" key="5">
    <source>
        <dbReference type="RuleBase" id="RU003887"/>
    </source>
</evidence>
<feature type="compositionally biased region" description="Basic residues" evidence="6">
    <location>
        <begin position="415"/>
        <end position="424"/>
    </location>
</feature>
<dbReference type="KEGG" id="sutt:SUTMEG_05500"/>
<evidence type="ECO:0000313" key="9">
    <source>
        <dbReference type="Proteomes" id="UP000271003"/>
    </source>
</evidence>
<dbReference type="InterPro" id="IPR020103">
    <property type="entry name" value="PsdUridine_synth_cat_dom_sf"/>
</dbReference>
<dbReference type="EC" id="5.4.99.-" evidence="5"/>
<dbReference type="SUPFAM" id="SSF55120">
    <property type="entry name" value="Pseudouridine synthase"/>
    <property type="match status" value="1"/>
</dbReference>
<proteinExistence type="inferred from homology"/>
<dbReference type="GO" id="GO:0003723">
    <property type="term" value="F:RNA binding"/>
    <property type="evidence" value="ECO:0007669"/>
    <property type="project" value="UniProtKB-KW"/>
</dbReference>
<dbReference type="SMART" id="SM00363">
    <property type="entry name" value="S4"/>
    <property type="match status" value="1"/>
</dbReference>
<dbReference type="Pfam" id="PF00849">
    <property type="entry name" value="PseudoU_synth_2"/>
    <property type="match status" value="1"/>
</dbReference>
<evidence type="ECO:0000259" key="7">
    <source>
        <dbReference type="SMART" id="SM00363"/>
    </source>
</evidence>
<dbReference type="GO" id="GO:0000455">
    <property type="term" value="P:enzyme-directed rRNA pseudouridine synthesis"/>
    <property type="evidence" value="ECO:0007669"/>
    <property type="project" value="UniProtKB-ARBA"/>
</dbReference>
<dbReference type="InterPro" id="IPR018496">
    <property type="entry name" value="PsdUridine_synth_RsuA/RluB_CS"/>
</dbReference>
<dbReference type="CDD" id="cd00165">
    <property type="entry name" value="S4"/>
    <property type="match status" value="1"/>
</dbReference>
<dbReference type="Gene3D" id="3.30.70.580">
    <property type="entry name" value="Pseudouridine synthase I, catalytic domain, N-terminal subdomain"/>
    <property type="match status" value="1"/>
</dbReference>
<reference evidence="8 9" key="1">
    <citation type="journal article" date="2018" name="Int. J. Syst. Evol. Microbiol.">
        <title>Mesosutterella multiformis gen. nov., sp. nov., a member of the family Sutterellaceae and Sutterella megalosphaeroides sp. nov., isolated from human faeces.</title>
        <authorList>
            <person name="Sakamoto M."/>
            <person name="Ikeyama N."/>
            <person name="Kunihiro T."/>
            <person name="Iino T."/>
            <person name="Yuki M."/>
            <person name="Ohkuma M."/>
        </authorList>
    </citation>
    <scope>NUCLEOTIDE SEQUENCE [LARGE SCALE GENOMIC DNA]</scope>
    <source>
        <strain evidence="8 9">6FBBBH3</strain>
    </source>
</reference>
<dbReference type="Proteomes" id="UP000271003">
    <property type="component" value="Chromosome"/>
</dbReference>
<dbReference type="InterPro" id="IPR002942">
    <property type="entry name" value="S4_RNA-bd"/>
</dbReference>
<dbReference type="AlphaFoldDB" id="A0A2Z6I8E0"/>